<evidence type="ECO:0000313" key="2">
    <source>
        <dbReference type="Proteomes" id="UP001060215"/>
    </source>
</evidence>
<dbReference type="EMBL" id="CM045758">
    <property type="protein sequence ID" value="KAI8029878.1"/>
    <property type="molecule type" value="Genomic_DNA"/>
</dbReference>
<comment type="caution">
    <text evidence="1">The sequence shown here is derived from an EMBL/GenBank/DDBJ whole genome shotgun (WGS) entry which is preliminary data.</text>
</comment>
<keyword evidence="2" id="KW-1185">Reference proteome</keyword>
<sequence length="61" mass="7212">MVLHVISINMYTCQVMIGNRAILDDIRYYFWLLKLQCNRMASANHVSPKKNPYHLILDFVV</sequence>
<accession>A0ACC0IXI5</accession>
<reference evidence="1 2" key="1">
    <citation type="journal article" date="2022" name="Plant J.">
        <title>Chromosome-level genome of Camellia lanceoleosa provides a valuable resource for understanding genome evolution and self-incompatibility.</title>
        <authorList>
            <person name="Gong W."/>
            <person name="Xiao S."/>
            <person name="Wang L."/>
            <person name="Liao Z."/>
            <person name="Chang Y."/>
            <person name="Mo W."/>
            <person name="Hu G."/>
            <person name="Li W."/>
            <person name="Zhao G."/>
            <person name="Zhu H."/>
            <person name="Hu X."/>
            <person name="Ji K."/>
            <person name="Xiang X."/>
            <person name="Song Q."/>
            <person name="Yuan D."/>
            <person name="Jin S."/>
            <person name="Zhang L."/>
        </authorList>
    </citation>
    <scope>NUCLEOTIDE SEQUENCE [LARGE SCALE GENOMIC DNA]</scope>
    <source>
        <strain evidence="1">SQ_2022a</strain>
    </source>
</reference>
<gene>
    <name evidence="1" type="ORF">LOK49_LG01G01141</name>
</gene>
<organism evidence="1 2">
    <name type="scientific">Camellia lanceoleosa</name>
    <dbReference type="NCBI Taxonomy" id="1840588"/>
    <lineage>
        <taxon>Eukaryota</taxon>
        <taxon>Viridiplantae</taxon>
        <taxon>Streptophyta</taxon>
        <taxon>Embryophyta</taxon>
        <taxon>Tracheophyta</taxon>
        <taxon>Spermatophyta</taxon>
        <taxon>Magnoliopsida</taxon>
        <taxon>eudicotyledons</taxon>
        <taxon>Gunneridae</taxon>
        <taxon>Pentapetalae</taxon>
        <taxon>asterids</taxon>
        <taxon>Ericales</taxon>
        <taxon>Theaceae</taxon>
        <taxon>Camellia</taxon>
    </lineage>
</organism>
<proteinExistence type="predicted"/>
<evidence type="ECO:0000313" key="1">
    <source>
        <dbReference type="EMBL" id="KAI8029878.1"/>
    </source>
</evidence>
<name>A0ACC0IXI5_9ERIC</name>
<dbReference type="Proteomes" id="UP001060215">
    <property type="component" value="Chromosome 1"/>
</dbReference>
<protein>
    <submittedName>
        <fullName evidence="1">Uncharacterized protein</fullName>
    </submittedName>
</protein>